<evidence type="ECO:0000313" key="7">
    <source>
        <dbReference type="EMBL" id="TXJ11431.1"/>
    </source>
</evidence>
<dbReference type="SUPFAM" id="SSF143011">
    <property type="entry name" value="RelE-like"/>
    <property type="match status" value="1"/>
</dbReference>
<dbReference type="PANTHER" id="PTHR38039">
    <property type="entry name" value="TOXIN YOEB"/>
    <property type="match status" value="1"/>
</dbReference>
<dbReference type="Gene3D" id="3.30.2310.20">
    <property type="entry name" value="RelE-like"/>
    <property type="match status" value="1"/>
</dbReference>
<gene>
    <name evidence="7" type="ORF">EPJ80_06820</name>
</gene>
<reference evidence="7 8" key="1">
    <citation type="journal article" date="1992" name="Lakartidningen">
        <title>[Penicillin V and not amoxicillin is the first choice preparation in acute otitis].</title>
        <authorList>
            <person name="Kamme C."/>
            <person name="Lundgren K."/>
            <person name="Prellner K."/>
        </authorList>
    </citation>
    <scope>NUCLEOTIDE SEQUENCE [LARGE SCALE GENOMIC DNA]</scope>
    <source>
        <strain evidence="7 8">W1</strain>
    </source>
</reference>
<evidence type="ECO:0000256" key="6">
    <source>
        <dbReference type="ARBA" id="ARBA00030388"/>
    </source>
</evidence>
<keyword evidence="4" id="KW-0255">Endonuclease</keyword>
<keyword evidence="5" id="KW-0378">Hydrolase</keyword>
<keyword evidence="3" id="KW-0540">Nuclease</keyword>
<sequence length="90" mass="10935">MNYSIDITEEAEEHLKFFSKNDKRLVKKINNLIKDLETHPKTGIGNPERLKYKDEEFYSRRINQYHRMIYKINNDIKTVIIISLYGHYEK</sequence>
<comment type="similarity">
    <text evidence="1">Belongs to the YoeB family.</text>
</comment>
<dbReference type="GO" id="GO:0016787">
    <property type="term" value="F:hydrolase activity"/>
    <property type="evidence" value="ECO:0007669"/>
    <property type="project" value="UniProtKB-KW"/>
</dbReference>
<dbReference type="GO" id="GO:0045892">
    <property type="term" value="P:negative regulation of DNA-templated transcription"/>
    <property type="evidence" value="ECO:0007669"/>
    <property type="project" value="TreeGrafter"/>
</dbReference>
<dbReference type="Pfam" id="PF06769">
    <property type="entry name" value="YoeB_toxin"/>
    <property type="match status" value="1"/>
</dbReference>
<dbReference type="GO" id="GO:0006401">
    <property type="term" value="P:RNA catabolic process"/>
    <property type="evidence" value="ECO:0007669"/>
    <property type="project" value="InterPro"/>
</dbReference>
<dbReference type="AlphaFoldDB" id="A0A5C8CG90"/>
<dbReference type="PANTHER" id="PTHR38039:SF1">
    <property type="entry name" value="TOXIN YOEB"/>
    <property type="match status" value="1"/>
</dbReference>
<evidence type="ECO:0000313" key="8">
    <source>
        <dbReference type="Proteomes" id="UP000325116"/>
    </source>
</evidence>
<dbReference type="RefSeq" id="WP_147758409.1">
    <property type="nucleotide sequence ID" value="NZ_SAXT01000005.1"/>
</dbReference>
<evidence type="ECO:0000256" key="4">
    <source>
        <dbReference type="ARBA" id="ARBA00022759"/>
    </source>
</evidence>
<dbReference type="EMBL" id="SAXT01000005">
    <property type="protein sequence ID" value="TXJ11431.1"/>
    <property type="molecule type" value="Genomic_DNA"/>
</dbReference>
<accession>A0A5C8CG90</accession>
<evidence type="ECO:0000256" key="2">
    <source>
        <dbReference type="ARBA" id="ARBA00022649"/>
    </source>
</evidence>
<evidence type="ECO:0000256" key="5">
    <source>
        <dbReference type="ARBA" id="ARBA00022801"/>
    </source>
</evidence>
<evidence type="ECO:0000256" key="3">
    <source>
        <dbReference type="ARBA" id="ARBA00022722"/>
    </source>
</evidence>
<comment type="caution">
    <text evidence="7">The sequence shown here is derived from an EMBL/GenBank/DDBJ whole genome shotgun (WGS) entry which is preliminary data.</text>
</comment>
<organism evidence="7 8">
    <name type="scientific">Brachyspira aalborgi</name>
    <dbReference type="NCBI Taxonomy" id="29522"/>
    <lineage>
        <taxon>Bacteria</taxon>
        <taxon>Pseudomonadati</taxon>
        <taxon>Spirochaetota</taxon>
        <taxon>Spirochaetia</taxon>
        <taxon>Brachyspirales</taxon>
        <taxon>Brachyspiraceae</taxon>
        <taxon>Brachyspira</taxon>
    </lineage>
</organism>
<dbReference type="NCBIfam" id="TIGR02116">
    <property type="entry name" value="toxin_Txe_YoeB"/>
    <property type="match status" value="1"/>
</dbReference>
<proteinExistence type="inferred from homology"/>
<dbReference type="GO" id="GO:0004519">
    <property type="term" value="F:endonuclease activity"/>
    <property type="evidence" value="ECO:0007669"/>
    <property type="project" value="UniProtKB-KW"/>
</dbReference>
<dbReference type="InterPro" id="IPR035093">
    <property type="entry name" value="RelE/ParE_toxin_dom_sf"/>
</dbReference>
<dbReference type="Proteomes" id="UP000325116">
    <property type="component" value="Unassembled WGS sequence"/>
</dbReference>
<name>A0A5C8CG90_9SPIR</name>
<evidence type="ECO:0000256" key="1">
    <source>
        <dbReference type="ARBA" id="ARBA00008172"/>
    </source>
</evidence>
<keyword evidence="2" id="KW-1277">Toxin-antitoxin system</keyword>
<protein>
    <recommendedName>
        <fullName evidence="6">Putative mRNA interferase YoeB</fullName>
    </recommendedName>
</protein>
<dbReference type="InterPro" id="IPR009614">
    <property type="entry name" value="YoeB_toxin"/>
</dbReference>